<dbReference type="Gene3D" id="3.30.2140.10">
    <property type="entry name" value="Arylamine N-acetyltransferase"/>
    <property type="match status" value="1"/>
</dbReference>
<evidence type="ECO:0000313" key="2">
    <source>
        <dbReference type="Proteomes" id="UP001519887"/>
    </source>
</evidence>
<dbReference type="SUPFAM" id="SSF54001">
    <property type="entry name" value="Cysteine proteinases"/>
    <property type="match status" value="1"/>
</dbReference>
<comment type="caution">
    <text evidence="1">The sequence shown here is derived from an EMBL/GenBank/DDBJ whole genome shotgun (WGS) entry which is preliminary data.</text>
</comment>
<feature type="non-terminal residue" evidence="1">
    <location>
        <position position="61"/>
    </location>
</feature>
<dbReference type="EMBL" id="JAHZIK010002284">
    <property type="protein sequence ID" value="MBW7460526.1"/>
    <property type="molecule type" value="Genomic_DNA"/>
</dbReference>
<accession>A0ABS7CHW8</accession>
<name>A0ABS7CHW8_9BACL</name>
<evidence type="ECO:0000313" key="1">
    <source>
        <dbReference type="EMBL" id="MBW7460526.1"/>
    </source>
</evidence>
<gene>
    <name evidence="1" type="ORF">K0U00_41330</name>
</gene>
<protein>
    <submittedName>
        <fullName evidence="1">Acetyltransferase</fullName>
    </submittedName>
</protein>
<proteinExistence type="predicted"/>
<keyword evidence="2" id="KW-1185">Reference proteome</keyword>
<reference evidence="1 2" key="1">
    <citation type="submission" date="2021-07" db="EMBL/GenBank/DDBJ databases">
        <title>Paenibacillus radiodurans sp. nov., isolated from the southeastern edge of Tengger Desert.</title>
        <authorList>
            <person name="Zhang G."/>
        </authorList>
    </citation>
    <scope>NUCLEOTIDE SEQUENCE [LARGE SCALE GENOMIC DNA]</scope>
    <source>
        <strain evidence="1 2">CCM 7311</strain>
    </source>
</reference>
<sequence>MTTNQAPIHPEVTAYLKRIGYEGNLDGSAAALAELQERHLHAVPYENLDILKRIPLSLEIP</sequence>
<dbReference type="InterPro" id="IPR038765">
    <property type="entry name" value="Papain-like_cys_pep_sf"/>
</dbReference>
<organism evidence="1 2">
    <name type="scientific">Paenibacillus sepulcri</name>
    <dbReference type="NCBI Taxonomy" id="359917"/>
    <lineage>
        <taxon>Bacteria</taxon>
        <taxon>Bacillati</taxon>
        <taxon>Bacillota</taxon>
        <taxon>Bacilli</taxon>
        <taxon>Bacillales</taxon>
        <taxon>Paenibacillaceae</taxon>
        <taxon>Paenibacillus</taxon>
    </lineage>
</organism>
<dbReference type="Proteomes" id="UP001519887">
    <property type="component" value="Unassembled WGS sequence"/>
</dbReference>